<organism evidence="1 2">
    <name type="scientific">Caenorhabditis tropicalis</name>
    <dbReference type="NCBI Taxonomy" id="1561998"/>
    <lineage>
        <taxon>Eukaryota</taxon>
        <taxon>Metazoa</taxon>
        <taxon>Ecdysozoa</taxon>
        <taxon>Nematoda</taxon>
        <taxon>Chromadorea</taxon>
        <taxon>Rhabditida</taxon>
        <taxon>Rhabditina</taxon>
        <taxon>Rhabditomorpha</taxon>
        <taxon>Rhabditoidea</taxon>
        <taxon>Rhabditidae</taxon>
        <taxon>Peloderinae</taxon>
        <taxon>Caenorhabditis</taxon>
    </lineage>
</organism>
<evidence type="ECO:0000313" key="1">
    <source>
        <dbReference type="Proteomes" id="UP000095282"/>
    </source>
</evidence>
<accession>A0A1I7THY3</accession>
<proteinExistence type="predicted"/>
<sequence length="74" mass="8164">MSGINGNENSKKMEASSGKVEEMQLGPMIDGMQSPEPKLSTTTARILSLIEDHMEDFYGGLLEHLKQDLAKQVK</sequence>
<dbReference type="WBParaSite" id="Csp11.Scaffold619.g6107.t1">
    <property type="protein sequence ID" value="Csp11.Scaffold619.g6107.t1"/>
    <property type="gene ID" value="Csp11.Scaffold619.g6107"/>
</dbReference>
<dbReference type="AlphaFoldDB" id="A0A1I7THY3"/>
<reference evidence="2" key="1">
    <citation type="submission" date="2016-11" db="UniProtKB">
        <authorList>
            <consortium name="WormBaseParasite"/>
        </authorList>
    </citation>
    <scope>IDENTIFICATION</scope>
</reference>
<dbReference type="Proteomes" id="UP000095282">
    <property type="component" value="Unplaced"/>
</dbReference>
<keyword evidence="1" id="KW-1185">Reference proteome</keyword>
<evidence type="ECO:0000313" key="2">
    <source>
        <dbReference type="WBParaSite" id="Csp11.Scaffold619.g6107.t1"/>
    </source>
</evidence>
<name>A0A1I7THY3_9PELO</name>
<protein>
    <submittedName>
        <fullName evidence="2">NepR domain-containing protein</fullName>
    </submittedName>
</protein>